<name>A0A8H6LUS2_9AGAR</name>
<dbReference type="Gene3D" id="3.40.50.300">
    <property type="entry name" value="P-loop containing nucleotide triphosphate hydrolases"/>
    <property type="match status" value="1"/>
</dbReference>
<accession>A0A8H6LUS2</accession>
<dbReference type="OrthoDB" id="8954335at2759"/>
<proteinExistence type="predicted"/>
<reference evidence="1 2" key="1">
    <citation type="submission" date="2020-07" db="EMBL/GenBank/DDBJ databases">
        <title>Comparative genomics of pyrophilous fungi reveals a link between fire events and developmental genes.</title>
        <authorList>
            <consortium name="DOE Joint Genome Institute"/>
            <person name="Steindorff A.S."/>
            <person name="Carver A."/>
            <person name="Calhoun S."/>
            <person name="Stillman K."/>
            <person name="Liu H."/>
            <person name="Lipzen A."/>
            <person name="Pangilinan J."/>
            <person name="Labutti K."/>
            <person name="Bruns T.D."/>
            <person name="Grigoriev I.V."/>
        </authorList>
    </citation>
    <scope>NUCLEOTIDE SEQUENCE [LARGE SCALE GENOMIC DNA]</scope>
    <source>
        <strain evidence="1 2">CBS 144469</strain>
    </source>
</reference>
<gene>
    <name evidence="1" type="ORF">DFP72DRAFT_928263</name>
</gene>
<dbReference type="AlphaFoldDB" id="A0A8H6LUS2"/>
<protein>
    <submittedName>
        <fullName evidence="1">Uncharacterized protein</fullName>
    </submittedName>
</protein>
<comment type="caution">
    <text evidence="1">The sequence shown here is derived from an EMBL/GenBank/DDBJ whole genome shotgun (WGS) entry which is preliminary data.</text>
</comment>
<evidence type="ECO:0000313" key="2">
    <source>
        <dbReference type="Proteomes" id="UP000521943"/>
    </source>
</evidence>
<dbReference type="EMBL" id="JACGCI010000117">
    <property type="protein sequence ID" value="KAF6744618.1"/>
    <property type="molecule type" value="Genomic_DNA"/>
</dbReference>
<evidence type="ECO:0000313" key="1">
    <source>
        <dbReference type="EMBL" id="KAF6744618.1"/>
    </source>
</evidence>
<sequence>MKSAPCGLVWGIVRPCVWPGRESQTANLSFRRKNNAILGGLIYLRDISQDRFAIPARRNLDRFNSICGEDALSRVVMVTTRWDREGGMDFGARERELSTKHWAS</sequence>
<organism evidence="1 2">
    <name type="scientific">Ephemerocybe angulata</name>
    <dbReference type="NCBI Taxonomy" id="980116"/>
    <lineage>
        <taxon>Eukaryota</taxon>
        <taxon>Fungi</taxon>
        <taxon>Dikarya</taxon>
        <taxon>Basidiomycota</taxon>
        <taxon>Agaricomycotina</taxon>
        <taxon>Agaricomycetes</taxon>
        <taxon>Agaricomycetidae</taxon>
        <taxon>Agaricales</taxon>
        <taxon>Agaricineae</taxon>
        <taxon>Psathyrellaceae</taxon>
        <taxon>Ephemerocybe</taxon>
    </lineage>
</organism>
<dbReference type="InterPro" id="IPR027417">
    <property type="entry name" value="P-loop_NTPase"/>
</dbReference>
<dbReference type="Proteomes" id="UP000521943">
    <property type="component" value="Unassembled WGS sequence"/>
</dbReference>
<keyword evidence="2" id="KW-1185">Reference proteome</keyword>